<evidence type="ECO:0000256" key="1">
    <source>
        <dbReference type="ARBA" id="ARBA00004123"/>
    </source>
</evidence>
<feature type="region of interest" description="Disordered" evidence="4">
    <location>
        <begin position="94"/>
        <end position="201"/>
    </location>
</feature>
<evidence type="ECO:0000313" key="6">
    <source>
        <dbReference type="EMBL" id="PVU85699.1"/>
    </source>
</evidence>
<feature type="region of interest" description="Disordered" evidence="4">
    <location>
        <begin position="530"/>
        <end position="581"/>
    </location>
</feature>
<evidence type="ECO:0008006" key="8">
    <source>
        <dbReference type="Google" id="ProtNLM"/>
    </source>
</evidence>
<dbReference type="EMBL" id="MBFT01001045">
    <property type="protein sequence ID" value="PVU85699.1"/>
    <property type="molecule type" value="Genomic_DNA"/>
</dbReference>
<evidence type="ECO:0000313" key="7">
    <source>
        <dbReference type="Proteomes" id="UP000245699"/>
    </source>
</evidence>
<keyword evidence="3" id="KW-0175">Coiled coil</keyword>
<evidence type="ECO:0000256" key="5">
    <source>
        <dbReference type="SAM" id="SignalP"/>
    </source>
</evidence>
<feature type="signal peptide" evidence="5">
    <location>
        <begin position="1"/>
        <end position="21"/>
    </location>
</feature>
<gene>
    <name evidence="6" type="ORF">BB559_006856</name>
</gene>
<name>A0A2T9Y025_9FUNG</name>
<dbReference type="GO" id="GO:0006397">
    <property type="term" value="P:mRNA processing"/>
    <property type="evidence" value="ECO:0007669"/>
    <property type="project" value="InterPro"/>
</dbReference>
<proteinExistence type="predicted"/>
<organism evidence="6 7">
    <name type="scientific">Furculomyces boomerangus</name>
    <dbReference type="NCBI Taxonomy" id="61424"/>
    <lineage>
        <taxon>Eukaryota</taxon>
        <taxon>Fungi</taxon>
        <taxon>Fungi incertae sedis</taxon>
        <taxon>Zoopagomycota</taxon>
        <taxon>Kickxellomycotina</taxon>
        <taxon>Harpellomycetes</taxon>
        <taxon>Harpellales</taxon>
        <taxon>Harpellaceae</taxon>
        <taxon>Furculomyces</taxon>
    </lineage>
</organism>
<dbReference type="Proteomes" id="UP000245699">
    <property type="component" value="Unassembled WGS sequence"/>
</dbReference>
<feature type="coiled-coil region" evidence="3">
    <location>
        <begin position="275"/>
        <end position="356"/>
    </location>
</feature>
<keyword evidence="5" id="KW-0732">Signal</keyword>
<feature type="compositionally biased region" description="Acidic residues" evidence="4">
    <location>
        <begin position="535"/>
        <end position="548"/>
    </location>
</feature>
<evidence type="ECO:0000256" key="3">
    <source>
        <dbReference type="SAM" id="Coils"/>
    </source>
</evidence>
<evidence type="ECO:0000256" key="4">
    <source>
        <dbReference type="SAM" id="MobiDB-lite"/>
    </source>
</evidence>
<dbReference type="GO" id="GO:0000445">
    <property type="term" value="C:THO complex part of transcription export complex"/>
    <property type="evidence" value="ECO:0007669"/>
    <property type="project" value="InterPro"/>
</dbReference>
<protein>
    <recommendedName>
        <fullName evidence="8">Chitin-binding type-2 domain-containing protein</fullName>
    </recommendedName>
</protein>
<comment type="caution">
    <text evidence="6">The sequence shown here is derived from an EMBL/GenBank/DDBJ whole genome shotgun (WGS) entry which is preliminary data.</text>
</comment>
<keyword evidence="2" id="KW-0539">Nucleus</keyword>
<sequence>MRLLSSLTLFFGAAFVQLVSGQACTSGSSKCLGNYFIASCENGAFGPPKRCGSFQGCNVTDTSVICPEAPFCINLDGNNVCNISPLGLNLTQVSQDVKQTESPSPPSEGSPTGSATSSSGTESKTDTTSSSGTESKTGTTSSSGTESKTDTTSSTGTASKTDTTSSTGTGSPTTSPTISVATTTPAATTTSKSSGESKLSKLSDQIIQNKLAVDEKTLLKFATNYLKVLENSKAFESDIQQLLPENGIPNKDDLNSVLIDLALFKQNIYRHVAFQKSLHKEIDFLESENNRIKEETMKSVGIISDLEQKLIQAKNLHDQKQEYDEISKKINELETRDNINRDLDILKNEILELENEQEMYPRFIESLQTQFLNCVEQLEKLSKCVEISQVSSTSNLELLKNLVGSKDINENDVKNNLMDVDNPEISTESINNATNQGNESDENEKHFLQKSVLNNMYNTGLVSSGNSTPTSKRKDILFKDDDMMDIEESRSINFENNFKAKSQINKVEIEENNTSKDDLSLADVLSSPLSSVPSELEDFGDISQDDPLDNSTKNPNFQPNNTVNKKLNEPLSEGEIGDDEE</sequence>
<dbReference type="Pfam" id="PF05615">
    <property type="entry name" value="THOC7"/>
    <property type="match status" value="1"/>
</dbReference>
<feature type="chain" id="PRO_5015409398" description="Chitin-binding type-2 domain-containing protein" evidence="5">
    <location>
        <begin position="22"/>
        <end position="581"/>
    </location>
</feature>
<dbReference type="STRING" id="61424.A0A2T9Y025"/>
<feature type="compositionally biased region" description="Low complexity" evidence="4">
    <location>
        <begin position="109"/>
        <end position="201"/>
    </location>
</feature>
<accession>A0A2T9Y025</accession>
<dbReference type="AlphaFoldDB" id="A0A2T9Y025"/>
<dbReference type="PROSITE" id="PS51257">
    <property type="entry name" value="PROKAR_LIPOPROTEIN"/>
    <property type="match status" value="1"/>
</dbReference>
<reference evidence="6 7" key="1">
    <citation type="journal article" date="2018" name="MBio">
        <title>Comparative Genomics Reveals the Core Gene Toolbox for the Fungus-Insect Symbiosis.</title>
        <authorList>
            <person name="Wang Y."/>
            <person name="Stata M."/>
            <person name="Wang W."/>
            <person name="Stajich J.E."/>
            <person name="White M.M."/>
            <person name="Moncalvo J.M."/>
        </authorList>
    </citation>
    <scope>NUCLEOTIDE SEQUENCE [LARGE SCALE GENOMIC DNA]</scope>
    <source>
        <strain evidence="6 7">AUS-77-4</strain>
    </source>
</reference>
<keyword evidence="7" id="KW-1185">Reference proteome</keyword>
<feature type="compositionally biased region" description="Polar residues" evidence="4">
    <location>
        <begin position="549"/>
        <end position="565"/>
    </location>
</feature>
<dbReference type="InterPro" id="IPR008501">
    <property type="entry name" value="THOC7/Mft1"/>
</dbReference>
<evidence type="ECO:0000256" key="2">
    <source>
        <dbReference type="ARBA" id="ARBA00023242"/>
    </source>
</evidence>
<comment type="subcellular location">
    <subcellularLocation>
        <location evidence="1">Nucleus</location>
    </subcellularLocation>
</comment>
<dbReference type="OrthoDB" id="5563629at2759"/>